<protein>
    <submittedName>
        <fullName evidence="1">Uncharacterized protein</fullName>
    </submittedName>
</protein>
<sequence>MSESCSSVLNGGERVTASRLVLDRGDVNTEEKYVLKSSALWAAKSEKERYVPQLLKVDQLQELLKGQLHNNEQRQFTVDDQHNATLANQEFVNVQEQLNTDQQNATVDKEEFINVQEQLNTDQQNATVEKQEFINVQEQLNIDEQDATVEKQEFIKVQEQLNTDQQNATVDNQVPNDEHRQLQIQKLKYEYLQQLQREGHVCAKNCVLCTILWSCQQELGFYLCGPQLILIMFLHKAEKIGREYLKCEKIIEIFMKCEVIDAPVSAEYLWSDEMSKKSEMIEKAWNALMNMDKGVYLMGIKNSEALGGGHCVVCDLNIRIECGTVMFHDPQKEEKAEWQ</sequence>
<dbReference type="AlphaFoldDB" id="A0A7D9DFI1"/>
<reference evidence="1" key="1">
    <citation type="submission" date="2020-04" db="EMBL/GenBank/DDBJ databases">
        <authorList>
            <person name="Alioto T."/>
            <person name="Alioto T."/>
            <person name="Gomez Garrido J."/>
        </authorList>
    </citation>
    <scope>NUCLEOTIDE SEQUENCE</scope>
    <source>
        <strain evidence="1">A484AB</strain>
    </source>
</reference>
<keyword evidence="2" id="KW-1185">Reference proteome</keyword>
<accession>A0A7D9DFI1</accession>
<dbReference type="EMBL" id="CACRXK020000712">
    <property type="protein sequence ID" value="CAB3984253.1"/>
    <property type="molecule type" value="Genomic_DNA"/>
</dbReference>
<evidence type="ECO:0000313" key="1">
    <source>
        <dbReference type="EMBL" id="CAB3984253.1"/>
    </source>
</evidence>
<organism evidence="1 2">
    <name type="scientific">Paramuricea clavata</name>
    <name type="common">Red gorgonian</name>
    <name type="synonym">Violescent sea-whip</name>
    <dbReference type="NCBI Taxonomy" id="317549"/>
    <lineage>
        <taxon>Eukaryota</taxon>
        <taxon>Metazoa</taxon>
        <taxon>Cnidaria</taxon>
        <taxon>Anthozoa</taxon>
        <taxon>Octocorallia</taxon>
        <taxon>Malacalcyonacea</taxon>
        <taxon>Plexauridae</taxon>
        <taxon>Paramuricea</taxon>
    </lineage>
</organism>
<proteinExistence type="predicted"/>
<comment type="caution">
    <text evidence="1">The sequence shown here is derived from an EMBL/GenBank/DDBJ whole genome shotgun (WGS) entry which is preliminary data.</text>
</comment>
<name>A0A7D9DFI1_PARCT</name>
<evidence type="ECO:0000313" key="2">
    <source>
        <dbReference type="Proteomes" id="UP001152795"/>
    </source>
</evidence>
<gene>
    <name evidence="1" type="ORF">PACLA_8A072837</name>
</gene>
<dbReference type="Proteomes" id="UP001152795">
    <property type="component" value="Unassembled WGS sequence"/>
</dbReference>
<dbReference type="OrthoDB" id="10255522at2759"/>